<name>A0A5J4X761_9EUKA</name>
<evidence type="ECO:0000313" key="2">
    <source>
        <dbReference type="Proteomes" id="UP000324800"/>
    </source>
</evidence>
<reference evidence="1 2" key="1">
    <citation type="submission" date="2019-03" db="EMBL/GenBank/DDBJ databases">
        <title>Single cell metagenomics reveals metabolic interactions within the superorganism composed of flagellate Streblomastix strix and complex community of Bacteroidetes bacteria on its surface.</title>
        <authorList>
            <person name="Treitli S.C."/>
            <person name="Kolisko M."/>
            <person name="Husnik F."/>
            <person name="Keeling P."/>
            <person name="Hampl V."/>
        </authorList>
    </citation>
    <scope>NUCLEOTIDE SEQUENCE [LARGE SCALE GENOMIC DNA]</scope>
    <source>
        <strain evidence="1">ST1C</strain>
    </source>
</reference>
<dbReference type="AlphaFoldDB" id="A0A5J4X761"/>
<dbReference type="Proteomes" id="UP000324800">
    <property type="component" value="Unassembled WGS sequence"/>
</dbReference>
<dbReference type="EMBL" id="SNRW01000145">
    <property type="protein sequence ID" value="KAA6403058.1"/>
    <property type="molecule type" value="Genomic_DNA"/>
</dbReference>
<organism evidence="1 2">
    <name type="scientific">Streblomastix strix</name>
    <dbReference type="NCBI Taxonomy" id="222440"/>
    <lineage>
        <taxon>Eukaryota</taxon>
        <taxon>Metamonada</taxon>
        <taxon>Preaxostyla</taxon>
        <taxon>Oxymonadida</taxon>
        <taxon>Streblomastigidae</taxon>
        <taxon>Streblomastix</taxon>
    </lineage>
</organism>
<protein>
    <submittedName>
        <fullName evidence="1">Uncharacterized protein</fullName>
    </submittedName>
</protein>
<accession>A0A5J4X761</accession>
<sequence length="196" mass="22472">MEVRIPEEIIVSYISPKGQEITLKLETGDTLVQHGKQKNEQMRRTSNMKEMEVIFLVVQYFAKQRAGESLIVEVKMTVRLSQQLKIQSQTQHLTRIQSKIADAQSRLSTTGDYSVKKEMLKAIFQALRIIPTLFQFAAGENILVGRFIAIDGEEEDGEWINVFMKLCENEIFWIQILIPKIGKALISLNKFKPTSI</sequence>
<proteinExistence type="predicted"/>
<evidence type="ECO:0000313" key="1">
    <source>
        <dbReference type="EMBL" id="KAA6403058.1"/>
    </source>
</evidence>
<comment type="caution">
    <text evidence="1">The sequence shown here is derived from an EMBL/GenBank/DDBJ whole genome shotgun (WGS) entry which is preliminary data.</text>
</comment>
<gene>
    <name evidence="1" type="ORF">EZS28_001416</name>
</gene>